<keyword evidence="5" id="KW-1185">Reference proteome</keyword>
<name>A0ABW2IKH6_9PROT</name>
<dbReference type="EMBL" id="JBHTBR010000004">
    <property type="protein sequence ID" value="MFC7291549.1"/>
    <property type="molecule type" value="Genomic_DNA"/>
</dbReference>
<accession>A0ABW2IKH6</accession>
<dbReference type="PROSITE" id="PS00213">
    <property type="entry name" value="LIPOCALIN"/>
    <property type="match status" value="1"/>
</dbReference>
<dbReference type="Proteomes" id="UP001596492">
    <property type="component" value="Unassembled WGS sequence"/>
</dbReference>
<feature type="signal peptide" evidence="2">
    <location>
        <begin position="1"/>
        <end position="23"/>
    </location>
</feature>
<comment type="caution">
    <text evidence="4">The sequence shown here is derived from an EMBL/GenBank/DDBJ whole genome shotgun (WGS) entry which is preliminary data.</text>
</comment>
<evidence type="ECO:0000259" key="3">
    <source>
        <dbReference type="Pfam" id="PF08212"/>
    </source>
</evidence>
<proteinExistence type="inferred from homology"/>
<dbReference type="PROSITE" id="PS51257">
    <property type="entry name" value="PROKAR_LIPOPROTEIN"/>
    <property type="match status" value="1"/>
</dbReference>
<dbReference type="RefSeq" id="WP_382166781.1">
    <property type="nucleotide sequence ID" value="NZ_JBHTBR010000004.1"/>
</dbReference>
<feature type="domain" description="Lipocalin/cytosolic fatty-acid binding" evidence="3">
    <location>
        <begin position="38"/>
        <end position="178"/>
    </location>
</feature>
<comment type="similarity">
    <text evidence="1 2">Belongs to the calycin superfamily. Lipocalin family.</text>
</comment>
<comment type="subcellular location">
    <subcellularLocation>
        <location evidence="2">Cell outer membrane</location>
    </subcellularLocation>
</comment>
<evidence type="ECO:0000256" key="1">
    <source>
        <dbReference type="ARBA" id="ARBA00006889"/>
    </source>
</evidence>
<dbReference type="InterPro" id="IPR022272">
    <property type="entry name" value="Lipocalin_CS"/>
</dbReference>
<reference evidence="5" key="1">
    <citation type="journal article" date="2019" name="Int. J. Syst. Evol. Microbiol.">
        <title>The Global Catalogue of Microorganisms (GCM) 10K type strain sequencing project: providing services to taxonomists for standard genome sequencing and annotation.</title>
        <authorList>
            <consortium name="The Broad Institute Genomics Platform"/>
            <consortium name="The Broad Institute Genome Sequencing Center for Infectious Disease"/>
            <person name="Wu L."/>
            <person name="Ma J."/>
        </authorList>
    </citation>
    <scope>NUCLEOTIDE SEQUENCE [LARGE SCALE GENOMIC DNA]</scope>
    <source>
        <strain evidence="5">CCUG 51308</strain>
    </source>
</reference>
<organism evidence="4 5">
    <name type="scientific">Hirschia litorea</name>
    <dbReference type="NCBI Taxonomy" id="1199156"/>
    <lineage>
        <taxon>Bacteria</taxon>
        <taxon>Pseudomonadati</taxon>
        <taxon>Pseudomonadota</taxon>
        <taxon>Alphaproteobacteria</taxon>
        <taxon>Hyphomonadales</taxon>
        <taxon>Hyphomonadaceae</taxon>
        <taxon>Hirschia</taxon>
    </lineage>
</organism>
<dbReference type="PIRSF" id="PIRSF036893">
    <property type="entry name" value="Lipocalin_ApoD"/>
    <property type="match status" value="1"/>
</dbReference>
<keyword evidence="2" id="KW-0449">Lipoprotein</keyword>
<keyword evidence="2" id="KW-0472">Membrane</keyword>
<evidence type="ECO:0000313" key="5">
    <source>
        <dbReference type="Proteomes" id="UP001596492"/>
    </source>
</evidence>
<evidence type="ECO:0000313" key="4">
    <source>
        <dbReference type="EMBL" id="MFC7291549.1"/>
    </source>
</evidence>
<dbReference type="InterPro" id="IPR002446">
    <property type="entry name" value="Lipocalin_bac"/>
</dbReference>
<dbReference type="InterPro" id="IPR022271">
    <property type="entry name" value="Lipocalin_ApoD"/>
</dbReference>
<sequence length="196" mass="21583">MARLPTLLTISAFMGFAACSSQAAYRTDPVDPPTVAQVDLERYSGLWYEIARYPNGFQKQCEGVTAEYSLREDGKVNVTNTCHLGDERSATAIARVVPNSGNSKLEVKFAPKWVPFAWGDYWILHLEDDYSAALVGSPDGKYLWILARTPVINDALMDKIKQRAEELGYAIAPLKMTTHMGASPEGPAKSLPPSEQ</sequence>
<dbReference type="Pfam" id="PF08212">
    <property type="entry name" value="Lipocalin_2"/>
    <property type="match status" value="1"/>
</dbReference>
<comment type="function">
    <text evidence="2">Involved in the storage or transport of lipids necessary for membrane maintenance under stressful conditions. Displays a binding preference for lysophospholipids.</text>
</comment>
<dbReference type="InterPro" id="IPR047202">
    <property type="entry name" value="Lipocalin_Blc-like_dom"/>
</dbReference>
<dbReference type="InterPro" id="IPR012674">
    <property type="entry name" value="Calycin"/>
</dbReference>
<gene>
    <name evidence="4" type="ORF">ACFQS8_07975</name>
</gene>
<comment type="subunit">
    <text evidence="2">Homodimer.</text>
</comment>
<dbReference type="CDD" id="cd19438">
    <property type="entry name" value="lipocalin_Blc-like"/>
    <property type="match status" value="1"/>
</dbReference>
<dbReference type="PRINTS" id="PR01171">
    <property type="entry name" value="BCTLIPOCALIN"/>
</dbReference>
<evidence type="ECO:0000256" key="2">
    <source>
        <dbReference type="PIRNR" id="PIRNR036893"/>
    </source>
</evidence>
<keyword evidence="2" id="KW-0446">Lipid-binding</keyword>
<keyword evidence="2" id="KW-0998">Cell outer membrane</keyword>
<feature type="chain" id="PRO_5045015729" description="Outer membrane lipoprotein Blc" evidence="2">
    <location>
        <begin position="24"/>
        <end position="196"/>
    </location>
</feature>
<dbReference type="SUPFAM" id="SSF50814">
    <property type="entry name" value="Lipocalins"/>
    <property type="match status" value="1"/>
</dbReference>
<protein>
    <recommendedName>
        <fullName evidence="2">Outer membrane lipoprotein Blc</fullName>
    </recommendedName>
</protein>
<dbReference type="PANTHER" id="PTHR10612">
    <property type="entry name" value="APOLIPOPROTEIN D"/>
    <property type="match status" value="1"/>
</dbReference>
<keyword evidence="2" id="KW-0732">Signal</keyword>
<dbReference type="Gene3D" id="2.40.128.20">
    <property type="match status" value="1"/>
</dbReference>
<dbReference type="PANTHER" id="PTHR10612:SF34">
    <property type="entry name" value="APOLIPOPROTEIN D"/>
    <property type="match status" value="1"/>
</dbReference>
<dbReference type="InterPro" id="IPR000566">
    <property type="entry name" value="Lipocln_cytosolic_FA-bd_dom"/>
</dbReference>